<name>A0ABR9K319_9ACTN</name>
<accession>A0ABR9K319</accession>
<comment type="caution">
    <text evidence="1">The sequence shown here is derived from an EMBL/GenBank/DDBJ whole genome shotgun (WGS) entry which is preliminary data.</text>
</comment>
<evidence type="ECO:0000313" key="1">
    <source>
        <dbReference type="EMBL" id="MBE1537251.1"/>
    </source>
</evidence>
<dbReference type="Proteomes" id="UP000627838">
    <property type="component" value="Unassembled WGS sequence"/>
</dbReference>
<dbReference type="RefSeq" id="WP_192763159.1">
    <property type="nucleotide sequence ID" value="NZ_JADBDZ010000001.1"/>
</dbReference>
<sequence length="371" mass="40925">MPRRHLTRVTVVDAKSLHERLVAAWRLNTTAPGPKEALLAAMEALLADARALGDPAMLFKVRVGHAYALRHEALEQGSARARSEMFAALRECVRFAYAEPELADRSHVKAMWTQLFIVLDWIIGTRPEPADRVRRLLDELDRHVPAGRPWTFTVGSARMSLEARCGNVAEVERIWRGLRAEWPPREGFRADRVATSKAIIWTRLGRHRDAIAALAPVLAGQVPRDETVAHEGALLMPYLHTGRADEAVAAHHRTYTRTGVKHGIVAAQLEFCARTGNEERGVEVLRLHLADIEDGCDSVDTMWTAAAAALLCGRLGRGWAELGERLHEQAVAFAARLDRLNGTSHAGASIGALLHAEPLHDRLPLPDPDIG</sequence>
<reference evidence="1 2" key="1">
    <citation type="submission" date="2020-10" db="EMBL/GenBank/DDBJ databases">
        <title>Sequencing the genomes of 1000 actinobacteria strains.</title>
        <authorList>
            <person name="Klenk H.-P."/>
        </authorList>
    </citation>
    <scope>NUCLEOTIDE SEQUENCE [LARGE SCALE GENOMIC DNA]</scope>
    <source>
        <strain evidence="1 2">DSM 46744</strain>
    </source>
</reference>
<proteinExistence type="predicted"/>
<evidence type="ECO:0008006" key="3">
    <source>
        <dbReference type="Google" id="ProtNLM"/>
    </source>
</evidence>
<keyword evidence="2" id="KW-1185">Reference proteome</keyword>
<organism evidence="1 2">
    <name type="scientific">Actinomadura algeriensis</name>
    <dbReference type="NCBI Taxonomy" id="1679523"/>
    <lineage>
        <taxon>Bacteria</taxon>
        <taxon>Bacillati</taxon>
        <taxon>Actinomycetota</taxon>
        <taxon>Actinomycetes</taxon>
        <taxon>Streptosporangiales</taxon>
        <taxon>Thermomonosporaceae</taxon>
        <taxon>Actinomadura</taxon>
    </lineage>
</organism>
<evidence type="ECO:0000313" key="2">
    <source>
        <dbReference type="Proteomes" id="UP000627838"/>
    </source>
</evidence>
<protein>
    <recommendedName>
        <fullName evidence="3">Tetratricopeptide repeat protein</fullName>
    </recommendedName>
</protein>
<dbReference type="EMBL" id="JADBDZ010000001">
    <property type="protein sequence ID" value="MBE1537251.1"/>
    <property type="molecule type" value="Genomic_DNA"/>
</dbReference>
<gene>
    <name evidence="1" type="ORF">H4W34_007084</name>
</gene>